<sequence length="286" mass="31227">MYMKPIKIIECPRDAMQGWPKQIPTAVKVAYINSLLRVGFDTLDMGSFVSPKAIPQMADTAEVLSLINTADTHTKLLTIVANLRGAEAAMAFNSINYLGFPFSISPTFQLRNTNSTMQDSMERVAAIQQLCTTHQKQLVIYLSMGFGNPYGDTYNETVLLDWAAVMAQMGIGIISLADTVGLATADQVKQALEVLIPKYPQIEFGVHLHSAQSNRAAKLQAALDAGCQRFDGAIGGIGGCPMAQNDLIGNMDTSFMIDYFKQQQIPIAIEESVFEKSKVLSSQIFS</sequence>
<dbReference type="Pfam" id="PF00682">
    <property type="entry name" value="HMGL-like"/>
    <property type="match status" value="1"/>
</dbReference>
<evidence type="ECO:0000259" key="4">
    <source>
        <dbReference type="PROSITE" id="PS50991"/>
    </source>
</evidence>
<dbReference type="InterPro" id="IPR043594">
    <property type="entry name" value="HMGL"/>
</dbReference>
<dbReference type="PANTHER" id="PTHR42738:SF7">
    <property type="entry name" value="HYDROXYMETHYLGLUTARYL-COA LYASE"/>
    <property type="match status" value="1"/>
</dbReference>
<evidence type="ECO:0000256" key="3">
    <source>
        <dbReference type="ARBA" id="ARBA00023239"/>
    </source>
</evidence>
<gene>
    <name evidence="5" type="ORF">GD597_01995</name>
</gene>
<organism evidence="5 6">
    <name type="scientific">Limnovirga soli</name>
    <dbReference type="NCBI Taxonomy" id="2656915"/>
    <lineage>
        <taxon>Bacteria</taxon>
        <taxon>Pseudomonadati</taxon>
        <taxon>Bacteroidota</taxon>
        <taxon>Chitinophagia</taxon>
        <taxon>Chitinophagales</taxon>
        <taxon>Chitinophagaceae</taxon>
        <taxon>Limnovirga</taxon>
    </lineage>
</organism>
<accession>A0A8J8JT33</accession>
<dbReference type="EMBL" id="WHPF01000002">
    <property type="protein sequence ID" value="NNV54214.1"/>
    <property type="molecule type" value="Genomic_DNA"/>
</dbReference>
<keyword evidence="6" id="KW-1185">Reference proteome</keyword>
<reference evidence="5" key="1">
    <citation type="submission" date="2019-10" db="EMBL/GenBank/DDBJ databases">
        <title>Draft genome sequence of Panacibacter sp. KCS-6.</title>
        <authorList>
            <person name="Yim K.J."/>
        </authorList>
    </citation>
    <scope>NUCLEOTIDE SEQUENCE</scope>
    <source>
        <strain evidence="5">KCS-6</strain>
    </source>
</reference>
<dbReference type="GO" id="GO:0004419">
    <property type="term" value="F:hydroxymethylglutaryl-CoA lyase activity"/>
    <property type="evidence" value="ECO:0007669"/>
    <property type="project" value="TreeGrafter"/>
</dbReference>
<comment type="similarity">
    <text evidence="1">Belongs to the HMG-CoA lyase family.</text>
</comment>
<evidence type="ECO:0000313" key="6">
    <source>
        <dbReference type="Proteomes" id="UP000598971"/>
    </source>
</evidence>
<protein>
    <submittedName>
        <fullName evidence="5">Hydroxymethylglutaryl-CoA lyase</fullName>
    </submittedName>
</protein>
<dbReference type="Gene3D" id="3.20.20.70">
    <property type="entry name" value="Aldolase class I"/>
    <property type="match status" value="1"/>
</dbReference>
<dbReference type="Proteomes" id="UP000598971">
    <property type="component" value="Unassembled WGS sequence"/>
</dbReference>
<keyword evidence="2" id="KW-0479">Metal-binding</keyword>
<evidence type="ECO:0000313" key="5">
    <source>
        <dbReference type="EMBL" id="NNV54214.1"/>
    </source>
</evidence>
<dbReference type="InterPro" id="IPR013785">
    <property type="entry name" value="Aldolase_TIM"/>
</dbReference>
<dbReference type="PROSITE" id="PS50991">
    <property type="entry name" value="PYR_CT"/>
    <property type="match status" value="1"/>
</dbReference>
<keyword evidence="3 5" id="KW-0456">Lyase</keyword>
<evidence type="ECO:0000256" key="2">
    <source>
        <dbReference type="ARBA" id="ARBA00022723"/>
    </source>
</evidence>
<dbReference type="SUPFAM" id="SSF51569">
    <property type="entry name" value="Aldolase"/>
    <property type="match status" value="1"/>
</dbReference>
<dbReference type="InterPro" id="IPR000891">
    <property type="entry name" value="PYR_CT"/>
</dbReference>
<dbReference type="AlphaFoldDB" id="A0A8J8JT33"/>
<evidence type="ECO:0000256" key="1">
    <source>
        <dbReference type="ARBA" id="ARBA00009405"/>
    </source>
</evidence>
<dbReference type="GO" id="GO:0046872">
    <property type="term" value="F:metal ion binding"/>
    <property type="evidence" value="ECO:0007669"/>
    <property type="project" value="UniProtKB-KW"/>
</dbReference>
<dbReference type="GO" id="GO:0006552">
    <property type="term" value="P:L-leucine catabolic process"/>
    <property type="evidence" value="ECO:0007669"/>
    <property type="project" value="TreeGrafter"/>
</dbReference>
<proteinExistence type="inferred from homology"/>
<dbReference type="PANTHER" id="PTHR42738">
    <property type="entry name" value="HYDROXYMETHYLGLUTARYL-COA LYASE"/>
    <property type="match status" value="1"/>
</dbReference>
<feature type="domain" description="Pyruvate carboxyltransferase" evidence="4">
    <location>
        <begin position="5"/>
        <end position="273"/>
    </location>
</feature>
<name>A0A8J8JT33_9BACT</name>
<comment type="caution">
    <text evidence="5">The sequence shown here is derived from an EMBL/GenBank/DDBJ whole genome shotgun (WGS) entry which is preliminary data.</text>
</comment>
<dbReference type="GO" id="GO:0046951">
    <property type="term" value="P:ketone body biosynthetic process"/>
    <property type="evidence" value="ECO:0007669"/>
    <property type="project" value="TreeGrafter"/>
</dbReference>